<feature type="region of interest" description="Disordered" evidence="1">
    <location>
        <begin position="19"/>
        <end position="63"/>
    </location>
</feature>
<proteinExistence type="predicted"/>
<keyword evidence="2" id="KW-0732">Signal</keyword>
<evidence type="ECO:0000256" key="1">
    <source>
        <dbReference type="SAM" id="MobiDB-lite"/>
    </source>
</evidence>
<evidence type="ECO:0000256" key="2">
    <source>
        <dbReference type="SAM" id="SignalP"/>
    </source>
</evidence>
<name>A0ABV6S361_9SPHN</name>
<evidence type="ECO:0000313" key="4">
    <source>
        <dbReference type="Proteomes" id="UP001589858"/>
    </source>
</evidence>
<feature type="chain" id="PRO_5045651891" description="Secreted protein" evidence="2">
    <location>
        <begin position="19"/>
        <end position="140"/>
    </location>
</feature>
<accession>A0ABV6S361</accession>
<comment type="caution">
    <text evidence="3">The sequence shown here is derived from an EMBL/GenBank/DDBJ whole genome shotgun (WGS) entry which is preliminary data.</text>
</comment>
<reference evidence="3 4" key="1">
    <citation type="submission" date="2024-09" db="EMBL/GenBank/DDBJ databases">
        <authorList>
            <person name="Sun Q."/>
            <person name="Mori K."/>
        </authorList>
    </citation>
    <scope>NUCLEOTIDE SEQUENCE [LARGE SCALE GENOMIC DNA]</scope>
    <source>
        <strain evidence="3 4">CICC 11035S</strain>
    </source>
</reference>
<keyword evidence="4" id="KW-1185">Reference proteome</keyword>
<dbReference type="Proteomes" id="UP001589858">
    <property type="component" value="Unassembled WGS sequence"/>
</dbReference>
<organism evidence="3 4">
    <name type="scientific">Novosphingobium clariflavum</name>
    <dbReference type="NCBI Taxonomy" id="2029884"/>
    <lineage>
        <taxon>Bacteria</taxon>
        <taxon>Pseudomonadati</taxon>
        <taxon>Pseudomonadota</taxon>
        <taxon>Alphaproteobacteria</taxon>
        <taxon>Sphingomonadales</taxon>
        <taxon>Sphingomonadaceae</taxon>
        <taxon>Novosphingobium</taxon>
    </lineage>
</organism>
<protein>
    <recommendedName>
        <fullName evidence="5">Secreted protein</fullName>
    </recommendedName>
</protein>
<evidence type="ECO:0000313" key="3">
    <source>
        <dbReference type="EMBL" id="MFC0683643.1"/>
    </source>
</evidence>
<feature type="signal peptide" evidence="2">
    <location>
        <begin position="1"/>
        <end position="18"/>
    </location>
</feature>
<dbReference type="PROSITE" id="PS51257">
    <property type="entry name" value="PROKAR_LIPOPROTEIN"/>
    <property type="match status" value="1"/>
</dbReference>
<sequence>MRGLWTVLAGALALAACAPQDGPQPPVKPPVTQTGGTSEPGGLAREMSAADRAACEQSGGTVQRRGRMGMEQCVHRFADAGKTCTDTSQCAGKCVASAGAVSPDRPAVSPITGQCQADDKLYGCYAELRGDKAPAVICVD</sequence>
<dbReference type="EMBL" id="JBHLTM010000016">
    <property type="protein sequence ID" value="MFC0683643.1"/>
    <property type="molecule type" value="Genomic_DNA"/>
</dbReference>
<evidence type="ECO:0008006" key="5">
    <source>
        <dbReference type="Google" id="ProtNLM"/>
    </source>
</evidence>
<dbReference type="RefSeq" id="WP_267220035.1">
    <property type="nucleotide sequence ID" value="NZ_JAPCWC010000006.1"/>
</dbReference>
<gene>
    <name evidence="3" type="ORF">ACFFF8_03440</name>
</gene>